<sequence length="244" mass="27667">MSTPGSQWQGCEVGFLGDSMSTLCDTTANKRFYDYLHNLLGLTPHVYARSGWQWKNLLGEVDKLKRDHPDVDAVMVWAGTNDYNHSCPIGEFFTESTAQVNANGKIETRRCRSHVMSDSTFCGRINLLLSKLKQTFPDRQIILLTPIHRGFARFSQSNVQPSEQYSNALGLYIDDYVRTLREAGSVWSVPVIDLYSISGLYPADSAHDCYIQNPETDRLHPNTIGHFRLARTLQYQLLSLPAKF</sequence>
<proteinExistence type="predicted"/>
<evidence type="ECO:0000259" key="1">
    <source>
        <dbReference type="Pfam" id="PF13472"/>
    </source>
</evidence>
<evidence type="ECO:0000313" key="2">
    <source>
        <dbReference type="EMBL" id="PWB03716.1"/>
    </source>
</evidence>
<dbReference type="Gene3D" id="3.40.50.1110">
    <property type="entry name" value="SGNH hydrolase"/>
    <property type="match status" value="1"/>
</dbReference>
<accession>A0A2V1INM5</accession>
<evidence type="ECO:0000313" key="3">
    <source>
        <dbReference type="Proteomes" id="UP000244905"/>
    </source>
</evidence>
<feature type="domain" description="SGNH hydrolase-type esterase" evidence="1">
    <location>
        <begin position="15"/>
        <end position="226"/>
    </location>
</feature>
<dbReference type="InterPro" id="IPR036514">
    <property type="entry name" value="SGNH_hydro_sf"/>
</dbReference>
<organism evidence="2 3">
    <name type="scientific">Duncaniella muris</name>
    <dbReference type="NCBI Taxonomy" id="2094150"/>
    <lineage>
        <taxon>Bacteria</taxon>
        <taxon>Pseudomonadati</taxon>
        <taxon>Bacteroidota</taxon>
        <taxon>Bacteroidia</taxon>
        <taxon>Bacteroidales</taxon>
        <taxon>Muribaculaceae</taxon>
        <taxon>Duncaniella</taxon>
    </lineage>
</organism>
<dbReference type="SUPFAM" id="SSF52266">
    <property type="entry name" value="SGNH hydrolase"/>
    <property type="match status" value="1"/>
</dbReference>
<dbReference type="AlphaFoldDB" id="A0A2V1INM5"/>
<keyword evidence="2" id="KW-0378">Hydrolase</keyword>
<dbReference type="EMBL" id="PUEC01000004">
    <property type="protein sequence ID" value="PWB03716.1"/>
    <property type="molecule type" value="Genomic_DNA"/>
</dbReference>
<reference evidence="3" key="1">
    <citation type="submission" date="2018-02" db="EMBL/GenBank/DDBJ databases">
        <authorList>
            <person name="Clavel T."/>
            <person name="Strowig T."/>
        </authorList>
    </citation>
    <scope>NUCLEOTIDE SEQUENCE [LARGE SCALE GENOMIC DNA]</scope>
    <source>
        <strain evidence="3">DSM 103720</strain>
    </source>
</reference>
<dbReference type="CDD" id="cd00229">
    <property type="entry name" value="SGNH_hydrolase"/>
    <property type="match status" value="1"/>
</dbReference>
<dbReference type="RefSeq" id="WP_107031498.1">
    <property type="nucleotide sequence ID" value="NZ_CAORRM010000002.1"/>
</dbReference>
<name>A0A2V1INM5_9BACT</name>
<dbReference type="InterPro" id="IPR013830">
    <property type="entry name" value="SGNH_hydro"/>
</dbReference>
<dbReference type="GO" id="GO:0016788">
    <property type="term" value="F:hydrolase activity, acting on ester bonds"/>
    <property type="evidence" value="ECO:0007669"/>
    <property type="project" value="UniProtKB-ARBA"/>
</dbReference>
<dbReference type="Pfam" id="PF13472">
    <property type="entry name" value="Lipase_GDSL_2"/>
    <property type="match status" value="1"/>
</dbReference>
<keyword evidence="3" id="KW-1185">Reference proteome</keyword>
<dbReference type="Proteomes" id="UP000244905">
    <property type="component" value="Unassembled WGS sequence"/>
</dbReference>
<comment type="caution">
    <text evidence="2">The sequence shown here is derived from an EMBL/GenBank/DDBJ whole genome shotgun (WGS) entry which is preliminary data.</text>
</comment>
<protein>
    <submittedName>
        <fullName evidence="2">SGNH/GDSL hydrolase family protein</fullName>
    </submittedName>
</protein>
<gene>
    <name evidence="2" type="ORF">C5O23_02470</name>
</gene>